<dbReference type="InterPro" id="IPR024626">
    <property type="entry name" value="Kri1-like_C"/>
</dbReference>
<feature type="compositionally biased region" description="Basic and acidic residues" evidence="2">
    <location>
        <begin position="455"/>
        <end position="467"/>
    </location>
</feature>
<dbReference type="HOGENOM" id="CLU_009647_3_0_1"/>
<dbReference type="STRING" id="226230.J5PC55"/>
<feature type="compositionally biased region" description="Basic and acidic residues" evidence="2">
    <location>
        <begin position="211"/>
        <end position="235"/>
    </location>
</feature>
<dbReference type="Pfam" id="PF05178">
    <property type="entry name" value="Kri1"/>
    <property type="match status" value="1"/>
</dbReference>
<evidence type="ECO:0000313" key="4">
    <source>
        <dbReference type="EMBL" id="EJT41963.1"/>
    </source>
</evidence>
<reference evidence="4 5" key="1">
    <citation type="journal article" date="2003" name="Science">
        <title>Finding functional features in Saccharomyces genomes by phylogenetic footprinting.</title>
        <authorList>
            <person name="Cliften P.F."/>
            <person name="Sudarsanam P."/>
            <person name="Desikan A."/>
            <person name="Fulton L."/>
            <person name="Fulton B."/>
            <person name="Majors J."/>
            <person name="Waterston R."/>
            <person name="Cohen B.A."/>
            <person name="Johnston M."/>
        </authorList>
    </citation>
    <scope>NUCLEOTIDE SEQUENCE [LARGE SCALE GENOMIC DNA]</scope>
    <source>
        <strain evidence="5">ATCC MYA-4449 / AS 2.2408 / CBS 8840 / NBRC 1802 / NCYC 2889</strain>
    </source>
</reference>
<feature type="compositionally biased region" description="Acidic residues" evidence="2">
    <location>
        <begin position="236"/>
        <end position="245"/>
    </location>
</feature>
<evidence type="ECO:0000259" key="3">
    <source>
        <dbReference type="Pfam" id="PF12936"/>
    </source>
</evidence>
<dbReference type="GO" id="GO:0005730">
    <property type="term" value="C:nucleolus"/>
    <property type="evidence" value="ECO:0007669"/>
    <property type="project" value="TreeGrafter"/>
</dbReference>
<feature type="compositionally biased region" description="Basic residues" evidence="2">
    <location>
        <begin position="639"/>
        <end position="654"/>
    </location>
</feature>
<feature type="compositionally biased region" description="Basic and acidic residues" evidence="2">
    <location>
        <begin position="527"/>
        <end position="540"/>
    </location>
</feature>
<feature type="region of interest" description="Disordered" evidence="2">
    <location>
        <begin position="96"/>
        <end position="119"/>
    </location>
</feature>
<gene>
    <name evidence="4" type="primary">YNL308C</name>
    <name evidence="4" type="ORF">SKUD_151901</name>
</gene>
<evidence type="ECO:0000256" key="1">
    <source>
        <dbReference type="ARBA" id="ARBA00007473"/>
    </source>
</evidence>
<keyword evidence="5" id="KW-1185">Reference proteome</keyword>
<dbReference type="GO" id="GO:0030686">
    <property type="term" value="C:90S preribosome"/>
    <property type="evidence" value="ECO:0007669"/>
    <property type="project" value="TreeGrafter"/>
</dbReference>
<feature type="compositionally biased region" description="Basic and acidic residues" evidence="2">
    <location>
        <begin position="339"/>
        <end position="367"/>
    </location>
</feature>
<evidence type="ECO:0000256" key="2">
    <source>
        <dbReference type="SAM" id="MobiDB-lite"/>
    </source>
</evidence>
<dbReference type="PANTHER" id="PTHR14490">
    <property type="entry name" value="ZINC FINGER, ZZ TYPE"/>
    <property type="match status" value="1"/>
</dbReference>
<feature type="region of interest" description="Disordered" evidence="2">
    <location>
        <begin position="517"/>
        <end position="540"/>
    </location>
</feature>
<accession>J5PC55</accession>
<evidence type="ECO:0000313" key="5">
    <source>
        <dbReference type="Proteomes" id="UP000002753"/>
    </source>
</evidence>
<dbReference type="InterPro" id="IPR018034">
    <property type="entry name" value="Kri1"/>
</dbReference>
<name>J5PC55_SACK1</name>
<dbReference type="AlphaFoldDB" id="J5PC55"/>
<organism evidence="4 5">
    <name type="scientific">Saccharomyces kudriavzevii (strain ATCC MYA-4449 / AS 2.2408 / CBS 8840 / NBRC 1802 / NCYC 2889)</name>
    <name type="common">Yeast</name>
    <dbReference type="NCBI Taxonomy" id="226230"/>
    <lineage>
        <taxon>Eukaryota</taxon>
        <taxon>Fungi</taxon>
        <taxon>Dikarya</taxon>
        <taxon>Ascomycota</taxon>
        <taxon>Saccharomycotina</taxon>
        <taxon>Saccharomycetes</taxon>
        <taxon>Saccharomycetales</taxon>
        <taxon>Saccharomycetaceae</taxon>
        <taxon>Saccharomyces</taxon>
    </lineage>
</organism>
<reference evidence="5" key="2">
    <citation type="journal article" date="2011" name="G3 (Bethesda)">
        <title>The awesome power of yeast evolutionary genetics: New genome sequences and strain resources for the Saccharomyces sensu stricto genus.</title>
        <authorList>
            <person name="Scannell D.R."/>
            <person name="Zill O.A."/>
            <person name="Rokas A."/>
            <person name="Payen C."/>
            <person name="Dunham M.J."/>
            <person name="Eisen M.B."/>
            <person name="Rine J."/>
            <person name="Johnston M."/>
            <person name="Hittinger C.T."/>
        </authorList>
    </citation>
    <scope>GENOME REANNOTATION</scope>
    <source>
        <strain evidence="5">ATCC MYA-4449 / AS 2.2408 / CBS 8840 / NBRC 1802 / NCYC 2889</strain>
    </source>
</reference>
<feature type="compositionally biased region" description="Acidic residues" evidence="2">
    <location>
        <begin position="102"/>
        <end position="119"/>
    </location>
</feature>
<feature type="compositionally biased region" description="Basic and acidic residues" evidence="2">
    <location>
        <begin position="246"/>
        <end position="262"/>
    </location>
</feature>
<proteinExistence type="inferred from homology"/>
<feature type="region of interest" description="Disordered" evidence="2">
    <location>
        <begin position="331"/>
        <end position="367"/>
    </location>
</feature>
<dbReference type="PANTHER" id="PTHR14490:SF5">
    <property type="entry name" value="PROTEIN KRI1 HOMOLOG"/>
    <property type="match status" value="1"/>
</dbReference>
<sequence>MWKLPGSSSSKNFQMFQSHLISSVEEVTYPSPLLKWCFLAISPVNYILNPMPRKKSAAKRAREQTRKEAAVNVTGAATAKTSENSAVAVKFTVETREPYIPSDDEEQEDEEEEEEDDYGELITDEVEKGINQVLDAIKNNKTDKLLDPKVKFFEDPESAAAKLANRESKHKPIFLKDYHRMNILSGDALKEDDENEHATIDGKQSFVSQQLEEKTQLLNEIKDAFGDEDNEKSREGEDEDEDEDDGFLKKKEPSTRQEEKNLPDPTANEENFLEEFVNQQAWIPKKGDKVISLDLDNNEEDDEEFEDAVEKFENAYNFRYEDPNAAEIVSYARSQATLRRSDNSSRRRKREDEKNDKEQVKAGKEMAVQKKKTKKLNKLTDILEQLTKEYGAEIDSDMVKKITNTLMKNDFKEEEWDNVVAELFNEEFYQQEGKPTWDENDEIMGDFYADGDENDQGKEDKVQKSEEAENDEDDEEEEGVKGPKRKKSKKEEKLQKKREKRKLNELVENALEQNKLALIEEVEKEEEERKSRSSTKEEQDLKFRYREVSPESFGLTAKEIFAADDTDLNEFIGLKKFAPYRARELRAKDKRKVTKARRLREWRKKTFKNENGLATVGPGPNGTDEDAILIPIEKDPKSKHMKKHNHRHKSNHRK</sequence>
<dbReference type="EMBL" id="AACI03001826">
    <property type="protein sequence ID" value="EJT41963.1"/>
    <property type="molecule type" value="Genomic_DNA"/>
</dbReference>
<feature type="domain" description="Kri1-like C-terminal" evidence="3">
    <location>
        <begin position="507"/>
        <end position="606"/>
    </location>
</feature>
<dbReference type="GO" id="GO:0000447">
    <property type="term" value="P:endonucleolytic cleavage in ITS1 to separate SSU-rRNA from 5.8S rRNA and LSU-rRNA from tricistronic rRNA transcript (SSU-rRNA, 5.8S rRNA, LSU-rRNA)"/>
    <property type="evidence" value="ECO:0007669"/>
    <property type="project" value="TreeGrafter"/>
</dbReference>
<dbReference type="Proteomes" id="UP000002753">
    <property type="component" value="Unassembled WGS sequence"/>
</dbReference>
<feature type="region of interest" description="Disordered" evidence="2">
    <location>
        <begin position="189"/>
        <end position="273"/>
    </location>
</feature>
<feature type="compositionally biased region" description="Acidic residues" evidence="2">
    <location>
        <begin position="438"/>
        <end position="454"/>
    </location>
</feature>
<feature type="region of interest" description="Disordered" evidence="2">
    <location>
        <begin position="431"/>
        <end position="505"/>
    </location>
</feature>
<comment type="similarity">
    <text evidence="1">Belongs to the KRI1 family.</text>
</comment>
<feature type="region of interest" description="Disordered" evidence="2">
    <location>
        <begin position="632"/>
        <end position="654"/>
    </location>
</feature>
<comment type="caution">
    <text evidence="4">The sequence shown here is derived from an EMBL/GenBank/DDBJ whole genome shotgun (WGS) entry which is preliminary data.</text>
</comment>
<protein>
    <submittedName>
        <fullName evidence="4">KRI1-like protein</fullName>
    </submittedName>
</protein>
<feature type="compositionally biased region" description="Acidic residues" evidence="2">
    <location>
        <begin position="468"/>
        <end position="478"/>
    </location>
</feature>
<dbReference type="Pfam" id="PF12936">
    <property type="entry name" value="Kri1_C"/>
    <property type="match status" value="1"/>
</dbReference>